<dbReference type="PROSITE" id="PS51704">
    <property type="entry name" value="GP_PDE"/>
    <property type="match status" value="1"/>
</dbReference>
<evidence type="ECO:0000313" key="2">
    <source>
        <dbReference type="EMBL" id="GGB97965.1"/>
    </source>
</evidence>
<gene>
    <name evidence="2" type="primary">ugpQ</name>
    <name evidence="2" type="ORF">GCM10007205_04080</name>
</gene>
<dbReference type="CDD" id="cd08562">
    <property type="entry name" value="GDPD_EcUgpQ_like"/>
    <property type="match status" value="1"/>
</dbReference>
<dbReference type="RefSeq" id="WP_188394498.1">
    <property type="nucleotide sequence ID" value="NZ_BMCG01000001.1"/>
</dbReference>
<dbReference type="Gene3D" id="3.20.20.190">
    <property type="entry name" value="Phosphatidylinositol (PI) phosphodiesterase"/>
    <property type="match status" value="1"/>
</dbReference>
<dbReference type="InterPro" id="IPR030395">
    <property type="entry name" value="GP_PDE_dom"/>
</dbReference>
<sequence length="255" mass="27949">MWPYPRIVAHRGGGTLAPENTIAAMRCGLDHGFRAVEFDVMLAKDGVPVVMHDPQLGRTVAGEGSIADFTAQELAARDAGIWFGPEFEGEPVPTYEQVARFCMQHGIWMNVEIKPVPGHEEQTGWSVAQATWRLFAGQPDHRAAALPLLSSFSFAALEAARFAAAEIPRGLLIDEVPADWHAQLRQLGAISLHVNHRRLTPVLARAVKEAGFGLFCYTVNDPVRARQLLEWGVDGFCTDRIDLIGAQFAGSVVER</sequence>
<accession>A0A8J2XWP6</accession>
<dbReference type="GO" id="GO:0008081">
    <property type="term" value="F:phosphoric diester hydrolase activity"/>
    <property type="evidence" value="ECO:0007669"/>
    <property type="project" value="InterPro"/>
</dbReference>
<protein>
    <submittedName>
        <fullName evidence="2">Glycerophosphoryl diester phosphodiesterase</fullName>
    </submittedName>
</protein>
<organism evidence="2 3">
    <name type="scientific">Oxalicibacterium flavum</name>
    <dbReference type="NCBI Taxonomy" id="179467"/>
    <lineage>
        <taxon>Bacteria</taxon>
        <taxon>Pseudomonadati</taxon>
        <taxon>Pseudomonadota</taxon>
        <taxon>Betaproteobacteria</taxon>
        <taxon>Burkholderiales</taxon>
        <taxon>Oxalobacteraceae</taxon>
        <taxon>Oxalicibacterium</taxon>
    </lineage>
</organism>
<keyword evidence="3" id="KW-1185">Reference proteome</keyword>
<evidence type="ECO:0000313" key="3">
    <source>
        <dbReference type="Proteomes" id="UP000620266"/>
    </source>
</evidence>
<evidence type="ECO:0000259" key="1">
    <source>
        <dbReference type="PROSITE" id="PS51704"/>
    </source>
</evidence>
<dbReference type="SUPFAM" id="SSF51695">
    <property type="entry name" value="PLC-like phosphodiesterases"/>
    <property type="match status" value="1"/>
</dbReference>
<reference evidence="2" key="2">
    <citation type="submission" date="2020-09" db="EMBL/GenBank/DDBJ databases">
        <authorList>
            <person name="Sun Q."/>
            <person name="Sedlacek I."/>
        </authorList>
    </citation>
    <scope>NUCLEOTIDE SEQUENCE</scope>
    <source>
        <strain evidence="2">CCM 7086</strain>
    </source>
</reference>
<dbReference type="PANTHER" id="PTHR46211:SF1">
    <property type="entry name" value="GLYCEROPHOSPHODIESTER PHOSPHODIESTERASE, CYTOPLASMIC"/>
    <property type="match status" value="1"/>
</dbReference>
<dbReference type="GO" id="GO:0006629">
    <property type="term" value="P:lipid metabolic process"/>
    <property type="evidence" value="ECO:0007669"/>
    <property type="project" value="InterPro"/>
</dbReference>
<dbReference type="Proteomes" id="UP000620266">
    <property type="component" value="Unassembled WGS sequence"/>
</dbReference>
<dbReference type="Pfam" id="PF03009">
    <property type="entry name" value="GDPD"/>
    <property type="match status" value="1"/>
</dbReference>
<dbReference type="PANTHER" id="PTHR46211">
    <property type="entry name" value="GLYCEROPHOSPHORYL DIESTER PHOSPHODIESTERASE"/>
    <property type="match status" value="1"/>
</dbReference>
<comment type="caution">
    <text evidence="2">The sequence shown here is derived from an EMBL/GenBank/DDBJ whole genome shotgun (WGS) entry which is preliminary data.</text>
</comment>
<dbReference type="AlphaFoldDB" id="A0A8J2XWP6"/>
<feature type="domain" description="GP-PDE" evidence="1">
    <location>
        <begin position="5"/>
        <end position="248"/>
    </location>
</feature>
<dbReference type="InterPro" id="IPR017946">
    <property type="entry name" value="PLC-like_Pdiesterase_TIM-brl"/>
</dbReference>
<name>A0A8J2XWP6_9BURK</name>
<dbReference type="PROSITE" id="PS50007">
    <property type="entry name" value="PIPLC_X_DOMAIN"/>
    <property type="match status" value="1"/>
</dbReference>
<proteinExistence type="predicted"/>
<dbReference type="EMBL" id="BMCG01000001">
    <property type="protein sequence ID" value="GGB97965.1"/>
    <property type="molecule type" value="Genomic_DNA"/>
</dbReference>
<dbReference type="NCBIfam" id="NF006989">
    <property type="entry name" value="PRK09454.1"/>
    <property type="match status" value="1"/>
</dbReference>
<reference evidence="2" key="1">
    <citation type="journal article" date="2014" name="Int. J. Syst. Evol. Microbiol.">
        <title>Complete genome sequence of Corynebacterium casei LMG S-19264T (=DSM 44701T), isolated from a smear-ripened cheese.</title>
        <authorList>
            <consortium name="US DOE Joint Genome Institute (JGI-PGF)"/>
            <person name="Walter F."/>
            <person name="Albersmeier A."/>
            <person name="Kalinowski J."/>
            <person name="Ruckert C."/>
        </authorList>
    </citation>
    <scope>NUCLEOTIDE SEQUENCE</scope>
    <source>
        <strain evidence="2">CCM 7086</strain>
    </source>
</reference>